<accession>A0A6C0HYS6</accession>
<evidence type="ECO:0000256" key="1">
    <source>
        <dbReference type="SAM" id="Phobius"/>
    </source>
</evidence>
<dbReference type="EMBL" id="MN740041">
    <property type="protein sequence ID" value="QHT85285.1"/>
    <property type="molecule type" value="Genomic_DNA"/>
</dbReference>
<feature type="transmembrane region" description="Helical" evidence="1">
    <location>
        <begin position="141"/>
        <end position="160"/>
    </location>
</feature>
<evidence type="ECO:0000313" key="2">
    <source>
        <dbReference type="EMBL" id="QHT85285.1"/>
    </source>
</evidence>
<feature type="transmembrane region" description="Helical" evidence="1">
    <location>
        <begin position="6"/>
        <end position="23"/>
    </location>
</feature>
<feature type="transmembrane region" description="Helical" evidence="1">
    <location>
        <begin position="117"/>
        <end position="135"/>
    </location>
</feature>
<proteinExistence type="predicted"/>
<sequence length="163" mass="19111">MEIIPVLHLLLTVYIVIYGFVSPKNTFFDFFYLFLLYGTALSWTFYDGECPLTYYHKKSIDPSYKSRDTKLSGDLASVFGKDIESLINKHYKIICFVGYIIYSTSIYLVARRQHFPILAIFLLVLTTGSYCVTILNNMKFHSFYMIILIGWLIYIFSMYLKSK</sequence>
<protein>
    <submittedName>
        <fullName evidence="2">Uncharacterized protein</fullName>
    </submittedName>
</protein>
<keyword evidence="1" id="KW-1133">Transmembrane helix</keyword>
<reference evidence="2" key="1">
    <citation type="journal article" date="2020" name="Nature">
        <title>Giant virus diversity and host interactions through global metagenomics.</title>
        <authorList>
            <person name="Schulz F."/>
            <person name="Roux S."/>
            <person name="Paez-Espino D."/>
            <person name="Jungbluth S."/>
            <person name="Walsh D.A."/>
            <person name="Denef V.J."/>
            <person name="McMahon K.D."/>
            <person name="Konstantinidis K.T."/>
            <person name="Eloe-Fadrosh E.A."/>
            <person name="Kyrpides N.C."/>
            <person name="Woyke T."/>
        </authorList>
    </citation>
    <scope>NUCLEOTIDE SEQUENCE</scope>
    <source>
        <strain evidence="2">GVMAG-M-3300023184-17</strain>
    </source>
</reference>
<keyword evidence="1" id="KW-0472">Membrane</keyword>
<keyword evidence="1" id="KW-0812">Transmembrane</keyword>
<feature type="transmembrane region" description="Helical" evidence="1">
    <location>
        <begin position="91"/>
        <end position="110"/>
    </location>
</feature>
<organism evidence="2">
    <name type="scientific">viral metagenome</name>
    <dbReference type="NCBI Taxonomy" id="1070528"/>
    <lineage>
        <taxon>unclassified sequences</taxon>
        <taxon>metagenomes</taxon>
        <taxon>organismal metagenomes</taxon>
    </lineage>
</organism>
<dbReference type="AlphaFoldDB" id="A0A6C0HYS6"/>
<feature type="transmembrane region" description="Helical" evidence="1">
    <location>
        <begin position="30"/>
        <end position="46"/>
    </location>
</feature>
<name>A0A6C0HYS6_9ZZZZ</name>